<protein>
    <submittedName>
        <fullName evidence="2">Cobalt-zinc-cadmium resistance protein CzcC</fullName>
    </submittedName>
</protein>
<dbReference type="EMBL" id="SJPQ01000001">
    <property type="protein sequence ID" value="TWT89798.1"/>
    <property type="molecule type" value="Genomic_DNA"/>
</dbReference>
<evidence type="ECO:0000256" key="1">
    <source>
        <dbReference type="ARBA" id="ARBA00007613"/>
    </source>
</evidence>
<accession>A0A5C5ZRX4</accession>
<dbReference type="AlphaFoldDB" id="A0A5C5ZRX4"/>
<dbReference type="Proteomes" id="UP000315440">
    <property type="component" value="Unassembled WGS sequence"/>
</dbReference>
<dbReference type="PANTHER" id="PTHR30203:SF24">
    <property type="entry name" value="BLR4935 PROTEIN"/>
    <property type="match status" value="1"/>
</dbReference>
<comment type="similarity">
    <text evidence="1">Belongs to the outer membrane factor (OMF) (TC 1.B.17) family.</text>
</comment>
<name>A0A5C5ZRX4_9BACT</name>
<dbReference type="InterPro" id="IPR010131">
    <property type="entry name" value="MdtP/NodT-like"/>
</dbReference>
<proteinExistence type="inferred from homology"/>
<organism evidence="2 3">
    <name type="scientific">Pseudobythopirellula maris</name>
    <dbReference type="NCBI Taxonomy" id="2527991"/>
    <lineage>
        <taxon>Bacteria</taxon>
        <taxon>Pseudomonadati</taxon>
        <taxon>Planctomycetota</taxon>
        <taxon>Planctomycetia</taxon>
        <taxon>Pirellulales</taxon>
        <taxon>Lacipirellulaceae</taxon>
        <taxon>Pseudobythopirellula</taxon>
    </lineage>
</organism>
<gene>
    <name evidence="2" type="primary">czcC_1</name>
    <name evidence="2" type="ORF">Mal64_01770</name>
</gene>
<dbReference type="GO" id="GO:0015562">
    <property type="term" value="F:efflux transmembrane transporter activity"/>
    <property type="evidence" value="ECO:0007669"/>
    <property type="project" value="InterPro"/>
</dbReference>
<dbReference type="PANTHER" id="PTHR30203">
    <property type="entry name" value="OUTER MEMBRANE CATION EFFLUX PROTEIN"/>
    <property type="match status" value="1"/>
</dbReference>
<sequence length="461" mass="49592">MRIRYGIISASVACAIAGCAGGPRVAEVSDPPATRYAPEERIARASYDEPVLLLTPAEASPVQPTALTGGPSPLSLADVESMALANNPTIARERARADALRGEWLQVGLKPNPRVGYSGQEIGSEGSAGQQGAFVSQRFITGGKLQKRRDVVAYEIRQANERLAAQQQRVLTDVRAAFYDALVAQARVGVASRLEDSARQAAGTVTRLLDAQQATRVAQLQAEVEAESVAVERITAQGEAEAAWRRLAAMTGDASLAPAPLLGEASVPPAMASWETALARLLAESPEMSAAMAGVDRARAEVRRACAEGKPDLTMQVGLQRDDASHDTLTSVQISAPLTLYDRNQGGVRRAQSELTAARREADRVELDLAARLATVYRSLQNSRTSAERHAEELMPRAEETLRLTEKGYTAGESPYLDLLTAQRTFYRTNLNYLAAVRDAWRAYNQIEGLLLTGGLDSARE</sequence>
<comment type="caution">
    <text evidence="2">The sequence shown here is derived from an EMBL/GenBank/DDBJ whole genome shotgun (WGS) entry which is preliminary data.</text>
</comment>
<dbReference type="PROSITE" id="PS51257">
    <property type="entry name" value="PROKAR_LIPOPROTEIN"/>
    <property type="match status" value="1"/>
</dbReference>
<evidence type="ECO:0000313" key="3">
    <source>
        <dbReference type="Proteomes" id="UP000315440"/>
    </source>
</evidence>
<dbReference type="SUPFAM" id="SSF56954">
    <property type="entry name" value="Outer membrane efflux proteins (OEP)"/>
    <property type="match status" value="1"/>
</dbReference>
<dbReference type="Pfam" id="PF02321">
    <property type="entry name" value="OEP"/>
    <property type="match status" value="2"/>
</dbReference>
<dbReference type="InterPro" id="IPR003423">
    <property type="entry name" value="OMP_efflux"/>
</dbReference>
<dbReference type="Gene3D" id="1.20.1600.10">
    <property type="entry name" value="Outer membrane efflux proteins (OEP)"/>
    <property type="match status" value="1"/>
</dbReference>
<reference evidence="2 3" key="1">
    <citation type="submission" date="2019-02" db="EMBL/GenBank/DDBJ databases">
        <title>Deep-cultivation of Planctomycetes and their phenomic and genomic characterization uncovers novel biology.</title>
        <authorList>
            <person name="Wiegand S."/>
            <person name="Jogler M."/>
            <person name="Boedeker C."/>
            <person name="Pinto D."/>
            <person name="Vollmers J."/>
            <person name="Rivas-Marin E."/>
            <person name="Kohn T."/>
            <person name="Peeters S.H."/>
            <person name="Heuer A."/>
            <person name="Rast P."/>
            <person name="Oberbeckmann S."/>
            <person name="Bunk B."/>
            <person name="Jeske O."/>
            <person name="Meyerdierks A."/>
            <person name="Storesund J.E."/>
            <person name="Kallscheuer N."/>
            <person name="Luecker S."/>
            <person name="Lage O.M."/>
            <person name="Pohl T."/>
            <person name="Merkel B.J."/>
            <person name="Hornburger P."/>
            <person name="Mueller R.-W."/>
            <person name="Bruemmer F."/>
            <person name="Labrenz M."/>
            <person name="Spormann A.M."/>
            <person name="Op Den Camp H."/>
            <person name="Overmann J."/>
            <person name="Amann R."/>
            <person name="Jetten M.S.M."/>
            <person name="Mascher T."/>
            <person name="Medema M.H."/>
            <person name="Devos D.P."/>
            <person name="Kaster A.-K."/>
            <person name="Ovreas L."/>
            <person name="Rohde M."/>
            <person name="Galperin M.Y."/>
            <person name="Jogler C."/>
        </authorList>
    </citation>
    <scope>NUCLEOTIDE SEQUENCE [LARGE SCALE GENOMIC DNA]</scope>
    <source>
        <strain evidence="2 3">Mal64</strain>
    </source>
</reference>
<keyword evidence="3" id="KW-1185">Reference proteome</keyword>
<evidence type="ECO:0000313" key="2">
    <source>
        <dbReference type="EMBL" id="TWT89798.1"/>
    </source>
</evidence>